<dbReference type="AlphaFoldDB" id="A0A2M9R6F5"/>
<organism evidence="1 2">
    <name type="scientific">Avrilella dinanensis</name>
    <dbReference type="NCBI Taxonomy" id="2008672"/>
    <lineage>
        <taxon>Bacteria</taxon>
        <taxon>Pseudomonadati</taxon>
        <taxon>Bacteroidota</taxon>
        <taxon>Flavobacteriia</taxon>
        <taxon>Flavobacteriales</taxon>
        <taxon>Flavobacteriaceae</taxon>
        <taxon>Avrilella</taxon>
    </lineage>
</organism>
<evidence type="ECO:0000313" key="2">
    <source>
        <dbReference type="Proteomes" id="UP000231960"/>
    </source>
</evidence>
<proteinExistence type="predicted"/>
<dbReference type="PANTHER" id="PTHR37833">
    <property type="entry name" value="LIPOPROTEIN-RELATED"/>
    <property type="match status" value="1"/>
</dbReference>
<dbReference type="PROSITE" id="PS51257">
    <property type="entry name" value="PROKAR_LIPOPROTEIN"/>
    <property type="match status" value="1"/>
</dbReference>
<dbReference type="InterPro" id="IPR011467">
    <property type="entry name" value="DUF1573"/>
</dbReference>
<dbReference type="EMBL" id="NIPO01000001">
    <property type="protein sequence ID" value="PJR04447.1"/>
    <property type="molecule type" value="Genomic_DNA"/>
</dbReference>
<name>A0A2M9R6F5_9FLAO</name>
<evidence type="ECO:0008006" key="3">
    <source>
        <dbReference type="Google" id="ProtNLM"/>
    </source>
</evidence>
<comment type="caution">
    <text evidence="1">The sequence shown here is derived from an EMBL/GenBank/DDBJ whole genome shotgun (WGS) entry which is preliminary data.</text>
</comment>
<dbReference type="RefSeq" id="WP_100678006.1">
    <property type="nucleotide sequence ID" value="NZ_NIPO01000001.1"/>
</dbReference>
<protein>
    <recommendedName>
        <fullName evidence="3">DUF1573 domain-containing protein</fullName>
    </recommendedName>
</protein>
<dbReference type="Pfam" id="PF07610">
    <property type="entry name" value="DUF1573"/>
    <property type="match status" value="1"/>
</dbReference>
<dbReference type="Gene3D" id="2.60.40.10">
    <property type="entry name" value="Immunoglobulins"/>
    <property type="match status" value="1"/>
</dbReference>
<evidence type="ECO:0000313" key="1">
    <source>
        <dbReference type="EMBL" id="PJR04447.1"/>
    </source>
</evidence>
<reference evidence="1 2" key="1">
    <citation type="submission" date="2017-06" db="EMBL/GenBank/DDBJ databases">
        <title>Description of Avrilella dinanensis gen. nov. sp. nov.</title>
        <authorList>
            <person name="Leyer C."/>
            <person name="Sassi M."/>
            <person name="Minet J."/>
            <person name="Kayal S."/>
            <person name="Cattoir V."/>
        </authorList>
    </citation>
    <scope>NUCLEOTIDE SEQUENCE [LARGE SCALE GENOMIC DNA]</scope>
    <source>
        <strain evidence="1 2">UR159</strain>
    </source>
</reference>
<accession>A0A2M9R6F5</accession>
<gene>
    <name evidence="1" type="ORF">CDL10_07785</name>
</gene>
<dbReference type="OrthoDB" id="826619at2"/>
<dbReference type="PANTHER" id="PTHR37833:SF1">
    <property type="entry name" value="SIGNAL PEPTIDE PROTEIN"/>
    <property type="match status" value="1"/>
</dbReference>
<dbReference type="Proteomes" id="UP000231960">
    <property type="component" value="Unassembled WGS sequence"/>
</dbReference>
<sequence length="149" mass="16124">MKKICILAIATLTLGLYSCNNDKASSKINEENTNETTTEQQAETPSGFAKLSVDKEEHDFGDLKKGEKAETEFTITNTGDADLVIIDARATCGCTVPQKPEQPIKPGQSDKIKVAFSANSVGMQNKQVTLTTNTEEGTKVLRIKANVTE</sequence>
<dbReference type="InterPro" id="IPR013783">
    <property type="entry name" value="Ig-like_fold"/>
</dbReference>
<keyword evidence="2" id="KW-1185">Reference proteome</keyword>